<evidence type="ECO:0000259" key="5">
    <source>
        <dbReference type="PROSITE" id="PS51294"/>
    </source>
</evidence>
<dbReference type="OrthoDB" id="3366990at2759"/>
<dbReference type="FunFam" id="1.10.10.60:FF:000137">
    <property type="entry name" value="MYB DNA binding protein"/>
    <property type="match status" value="1"/>
</dbReference>
<evidence type="ECO:0000256" key="1">
    <source>
        <dbReference type="ARBA" id="ARBA00023125"/>
    </source>
</evidence>
<dbReference type="InterPro" id="IPR013867">
    <property type="entry name" value="Telomere_rpt-bd_fac_dimer_dom"/>
</dbReference>
<evidence type="ECO:0000256" key="3">
    <source>
        <dbReference type="ARBA" id="ARBA00023306"/>
    </source>
</evidence>
<proteinExistence type="predicted"/>
<dbReference type="HOGENOM" id="CLU_008791_1_0_1"/>
<dbReference type="InterPro" id="IPR017930">
    <property type="entry name" value="Myb_dom"/>
</dbReference>
<feature type="compositionally biased region" description="Polar residues" evidence="4">
    <location>
        <begin position="628"/>
        <end position="648"/>
    </location>
</feature>
<dbReference type="Pfam" id="PF08558">
    <property type="entry name" value="TRF"/>
    <property type="match status" value="1"/>
</dbReference>
<dbReference type="GO" id="GO:0003691">
    <property type="term" value="F:double-stranded telomeric DNA binding"/>
    <property type="evidence" value="ECO:0007669"/>
    <property type="project" value="TreeGrafter"/>
</dbReference>
<sequence length="688" mass="74137">MSNDLSPLQSVSDGTGEGAPQKQQDEAPSQANQSQPAIPRQDDNPRSPKRRRLSPAEGAPNPQSSSVASAEQQKMETGPTVVPQSTITNVSASASTQSHNVPPQPPKAQPSIVRNRLDSLPVLESLAADILTFLASLSPTEALGLSRTPATLKTREYLGLRSKFDPIRRMFYTGQPFLSASDLQLQDANHIQAIRKINQAIFMSSIFTGEIGLRDMDRGFLPVLVPENGFLQKSQASVFLALKTQGFITAWRTGAAPPHVVVADMFAPDLDKQILARRPGTTTLAPTEQDFLSQVTARREILQTHAQNNTLDQLALKYPWDDFSREVSSYLYQSIESASKNGGGQGGSDTSKTSQRGQMEGQFSIHASPAPTGSTESIYMQITQGQTPSISLFGQEFIAQAARAAEIAMKGLGAVSAAEVASTAAPSVPPPAKPATPAPQNSLPEPQQFEPASEKTKSESPSSGPGGNPDIPHSSQTAPTLVLYERARQAAAAKTSLTPRKGVIPAQRRPWTPEEEHTLMKGIDQVKGGHWSQILAMYGPGGTINETLKERNQVQLKDKARNLKLYFLKSGVEVPYYLQAVTGDLRTRAPGQASKLEEARERERLQLEADQVSFEELEGDEPPHPNIVETSTPLPTQSSPATNDTLQPSPLKDMEPKKFEPSMADVEAMIARAAAQAAQEAKSSLPGS</sequence>
<protein>
    <recommendedName>
        <fullName evidence="5">HTH myb-type domain-containing protein</fullName>
    </recommendedName>
</protein>
<dbReference type="SUPFAM" id="SSF46689">
    <property type="entry name" value="Homeodomain-like"/>
    <property type="match status" value="1"/>
</dbReference>
<evidence type="ECO:0000313" key="7">
    <source>
        <dbReference type="Proteomes" id="UP000053328"/>
    </source>
</evidence>
<keyword evidence="3" id="KW-0131">Cell cycle</keyword>
<keyword evidence="2" id="KW-0539">Nucleus</keyword>
<dbReference type="STRING" id="91928.A0A0D2AYX5"/>
<accession>A0A0D2AYX5</accession>
<feature type="domain" description="HTH myb-type" evidence="5">
    <location>
        <begin position="507"/>
        <end position="560"/>
    </location>
</feature>
<dbReference type="Gene3D" id="1.10.10.60">
    <property type="entry name" value="Homeodomain-like"/>
    <property type="match status" value="1"/>
</dbReference>
<feature type="compositionally biased region" description="Polar residues" evidence="4">
    <location>
        <begin position="82"/>
        <end position="101"/>
    </location>
</feature>
<name>A0A0D2AYX5_9EURO</name>
<evidence type="ECO:0000313" key="6">
    <source>
        <dbReference type="EMBL" id="KIW11908.1"/>
    </source>
</evidence>
<dbReference type="Proteomes" id="UP000053328">
    <property type="component" value="Unassembled WGS sequence"/>
</dbReference>
<dbReference type="InterPro" id="IPR009057">
    <property type="entry name" value="Homeodomain-like_sf"/>
</dbReference>
<evidence type="ECO:0000256" key="4">
    <source>
        <dbReference type="SAM" id="MobiDB-lite"/>
    </source>
</evidence>
<dbReference type="VEuPathDB" id="FungiDB:PV08_09181"/>
<dbReference type="SMART" id="SM00717">
    <property type="entry name" value="SANT"/>
    <property type="match status" value="1"/>
</dbReference>
<dbReference type="InterPro" id="IPR001005">
    <property type="entry name" value="SANT/Myb"/>
</dbReference>
<reference evidence="6 7" key="1">
    <citation type="submission" date="2015-01" db="EMBL/GenBank/DDBJ databases">
        <title>The Genome Sequence of Exophiala spinifera CBS89968.</title>
        <authorList>
            <consortium name="The Broad Institute Genomics Platform"/>
            <person name="Cuomo C."/>
            <person name="de Hoog S."/>
            <person name="Gorbushina A."/>
            <person name="Stielow B."/>
            <person name="Teixiera M."/>
            <person name="Abouelleil A."/>
            <person name="Chapman S.B."/>
            <person name="Priest M."/>
            <person name="Young S.K."/>
            <person name="Wortman J."/>
            <person name="Nusbaum C."/>
            <person name="Birren B."/>
        </authorList>
    </citation>
    <scope>NUCLEOTIDE SEQUENCE [LARGE SCALE GENOMIC DNA]</scope>
    <source>
        <strain evidence="6 7">CBS 89968</strain>
    </source>
</reference>
<feature type="compositionally biased region" description="Polar residues" evidence="4">
    <location>
        <begin position="26"/>
        <end position="36"/>
    </location>
</feature>
<dbReference type="EMBL" id="KN847498">
    <property type="protein sequence ID" value="KIW11908.1"/>
    <property type="molecule type" value="Genomic_DNA"/>
</dbReference>
<dbReference type="Pfam" id="PF00249">
    <property type="entry name" value="Myb_DNA-binding"/>
    <property type="match status" value="1"/>
</dbReference>
<gene>
    <name evidence="6" type="ORF">PV08_09181</name>
</gene>
<dbReference type="CDD" id="cd11660">
    <property type="entry name" value="SANT_TRF"/>
    <property type="match status" value="1"/>
</dbReference>
<dbReference type="PANTHER" id="PTHR47807">
    <property type="entry name" value="PROTEIN TBF1"/>
    <property type="match status" value="1"/>
</dbReference>
<evidence type="ECO:0000256" key="2">
    <source>
        <dbReference type="ARBA" id="ARBA00023242"/>
    </source>
</evidence>
<keyword evidence="7" id="KW-1185">Reference proteome</keyword>
<dbReference type="GO" id="GO:0010833">
    <property type="term" value="P:telomere maintenance via telomere lengthening"/>
    <property type="evidence" value="ECO:0007669"/>
    <property type="project" value="TreeGrafter"/>
</dbReference>
<feature type="compositionally biased region" description="Polar residues" evidence="4">
    <location>
        <begin position="348"/>
        <end position="357"/>
    </location>
</feature>
<dbReference type="AlphaFoldDB" id="A0A0D2AYX5"/>
<dbReference type="PANTHER" id="PTHR47807:SF1">
    <property type="entry name" value="PROTEIN TBF1"/>
    <property type="match status" value="1"/>
</dbReference>
<feature type="compositionally biased region" description="Pro residues" evidence="4">
    <location>
        <begin position="427"/>
        <end position="437"/>
    </location>
</feature>
<keyword evidence="1" id="KW-0238">DNA-binding</keyword>
<dbReference type="GeneID" id="27336264"/>
<dbReference type="GO" id="GO:0042803">
    <property type="term" value="F:protein homodimerization activity"/>
    <property type="evidence" value="ECO:0007669"/>
    <property type="project" value="InterPro"/>
</dbReference>
<feature type="region of interest" description="Disordered" evidence="4">
    <location>
        <begin position="615"/>
        <end position="657"/>
    </location>
</feature>
<dbReference type="RefSeq" id="XP_016232124.1">
    <property type="nucleotide sequence ID" value="XM_016383501.1"/>
</dbReference>
<feature type="region of interest" description="Disordered" evidence="4">
    <location>
        <begin position="1"/>
        <end position="111"/>
    </location>
</feature>
<feature type="region of interest" description="Disordered" evidence="4">
    <location>
        <begin position="424"/>
        <end position="476"/>
    </location>
</feature>
<dbReference type="PROSITE" id="PS51294">
    <property type="entry name" value="HTH_MYB"/>
    <property type="match status" value="1"/>
</dbReference>
<feature type="region of interest" description="Disordered" evidence="4">
    <location>
        <begin position="338"/>
        <end position="359"/>
    </location>
</feature>
<organism evidence="6 7">
    <name type="scientific">Exophiala spinifera</name>
    <dbReference type="NCBI Taxonomy" id="91928"/>
    <lineage>
        <taxon>Eukaryota</taxon>
        <taxon>Fungi</taxon>
        <taxon>Dikarya</taxon>
        <taxon>Ascomycota</taxon>
        <taxon>Pezizomycotina</taxon>
        <taxon>Eurotiomycetes</taxon>
        <taxon>Chaetothyriomycetidae</taxon>
        <taxon>Chaetothyriales</taxon>
        <taxon>Herpotrichiellaceae</taxon>
        <taxon>Exophiala</taxon>
    </lineage>
</organism>
<dbReference type="InterPro" id="IPR052833">
    <property type="entry name" value="Telomeric_DNA-bd_trans-reg"/>
</dbReference>
<feature type="compositionally biased region" description="Polar residues" evidence="4">
    <location>
        <begin position="1"/>
        <end position="13"/>
    </location>
</feature>
<feature type="compositionally biased region" description="Polar residues" evidence="4">
    <location>
        <begin position="61"/>
        <end position="72"/>
    </location>
</feature>